<evidence type="ECO:0000313" key="2">
    <source>
        <dbReference type="Proteomes" id="UP001148629"/>
    </source>
</evidence>
<proteinExistence type="predicted"/>
<gene>
    <name evidence="1" type="ORF">NM208_g9874</name>
</gene>
<name>A0ACC1S061_9HYPO</name>
<dbReference type="EMBL" id="JANRMS010001317">
    <property type="protein sequence ID" value="KAJ3529190.1"/>
    <property type="molecule type" value="Genomic_DNA"/>
</dbReference>
<reference evidence="1" key="1">
    <citation type="submission" date="2022-08" db="EMBL/GenBank/DDBJ databases">
        <title>Genome Sequence of Fusarium decemcellulare.</title>
        <authorList>
            <person name="Buettner E."/>
        </authorList>
    </citation>
    <scope>NUCLEOTIDE SEQUENCE</scope>
    <source>
        <strain evidence="1">Babe19</strain>
    </source>
</reference>
<organism evidence="1 2">
    <name type="scientific">Fusarium decemcellulare</name>
    <dbReference type="NCBI Taxonomy" id="57161"/>
    <lineage>
        <taxon>Eukaryota</taxon>
        <taxon>Fungi</taxon>
        <taxon>Dikarya</taxon>
        <taxon>Ascomycota</taxon>
        <taxon>Pezizomycotina</taxon>
        <taxon>Sordariomycetes</taxon>
        <taxon>Hypocreomycetidae</taxon>
        <taxon>Hypocreales</taxon>
        <taxon>Nectriaceae</taxon>
        <taxon>Fusarium</taxon>
        <taxon>Fusarium decemcellulare species complex</taxon>
    </lineage>
</organism>
<evidence type="ECO:0000313" key="1">
    <source>
        <dbReference type="EMBL" id="KAJ3529190.1"/>
    </source>
</evidence>
<keyword evidence="2" id="KW-1185">Reference proteome</keyword>
<protein>
    <submittedName>
        <fullName evidence="1">Uncharacterized protein</fullName>
    </submittedName>
</protein>
<comment type="caution">
    <text evidence="1">The sequence shown here is derived from an EMBL/GenBank/DDBJ whole genome shotgun (WGS) entry which is preliminary data.</text>
</comment>
<accession>A0ACC1S061</accession>
<dbReference type="Proteomes" id="UP001148629">
    <property type="component" value="Unassembled WGS sequence"/>
</dbReference>
<sequence>MVETLRETRNVNQEISKAQSAIAELRQGQLEMERNSMTRCEQQELLAQAFVESIDQNLQQCLGGCESQFRVGFSGMQESLQELMWSAQPLLPQLSPNMHATPCGRYEVPVPLTISVSMSYDELYMFLRLPDPFFPAKDLGLVLRASSAIDHQGSSRGAWLLNMDRFKAWAQIPNSSSDLLLVDGHLGEYCRGKISPLSVISAIFTSMSKILHLVILTHFCGLHTNPADPMSGCRGMLRSLIAQLIVDQRSVNSGTRVSLDELVLEAITQHDLDALCQLFQALLAQIHPEVTVYCVLDDISQFETTLEGWNEELSRVVHMLQGISRRRWGTTFKVLWTAANRSIGVFRQIDCTISFLHNLHLPPPPPSLATLFCYGIHEIAISPGPWVHATMVFLPDETWRNVFSHFGCLLHDKYWMFLDDSDDYDDYYVISNQTHRKTLASLSLVCRQFSRVVHDLLYRTVLLHRGDRPDCCAALFLRTLATQPRFGLKVREISLCKDFELPTDADYNSLQEALVSLKMPLAFKQSLRAERSLGFGQCQGPALHSAILCLTPHVRKIDCKFDPDAEKLLPWILGGTLDESQELDYSAAPSHANQLPDLEELGLTTMSEHEEAWSVQKFEAIFFHPNIKILRLEAFNWTEEVAEIMQWSNFTCNLRLLDMQDCFVDGSTMRHILMYFKSLQSLSIHLRSYDREELDHYLSLDEFGDELRELGHNLVEFDLRTDEFASKWGLQGEMGPLHSMKSLQHLTMSSEDLLSSDNHPDGRIRLADTLPPSLETLKVLASYIFDGIPDPLDDIQGQIYELITQGLVPNLRKITLWKYACPTDPKFELGIQGWDIDEEDAWRLKDIDQDYEDRTITNSLGLRTAMEAALPRLRSIGSARTGYTLLRVTSCASCSSSSSRNFSVLNRPPPNYPGHVPLTKVERAGLAIGASVMSFFDPYRHDLIAATGEATATPYFIYRLRDAMLADPTGRRILRARPRISSKTLSLTALRALPENTVGRAYVGWLDREGVSPDTRASVRYIDDEECAYVMQRYRECHDFYHALTGLPIVREGEVALKAFEFANTLLPMTGLSIFAAATMKRSERQRFASIYLPWALKNGARSKEVINVFWEERLEDDVDDLRKELGIERPPDMRTIRRRERAEKKRLKELREGGF</sequence>